<keyword evidence="6" id="KW-1185">Reference proteome</keyword>
<evidence type="ECO:0000259" key="3">
    <source>
        <dbReference type="Pfam" id="PF23190"/>
    </source>
</evidence>
<feature type="transmembrane region" description="Helical" evidence="2">
    <location>
        <begin position="305"/>
        <end position="327"/>
    </location>
</feature>
<feature type="domain" description="YVC1 N-terminal linker helical" evidence="3">
    <location>
        <begin position="32"/>
        <end position="222"/>
    </location>
</feature>
<evidence type="ECO:0000256" key="1">
    <source>
        <dbReference type="SAM" id="Coils"/>
    </source>
</evidence>
<feature type="transmembrane region" description="Helical" evidence="2">
    <location>
        <begin position="434"/>
        <end position="456"/>
    </location>
</feature>
<keyword evidence="1" id="KW-0175">Coiled coil</keyword>
<dbReference type="PANTHER" id="PTHR35859:SF1">
    <property type="entry name" value="NONSELECTIVE CATION CHANNEL PROTEIN"/>
    <property type="match status" value="1"/>
</dbReference>
<organism evidence="5 6">
    <name type="scientific">Maudiozyma humilis</name>
    <name type="common">Sour dough yeast</name>
    <name type="synonym">Kazachstania humilis</name>
    <dbReference type="NCBI Taxonomy" id="51915"/>
    <lineage>
        <taxon>Eukaryota</taxon>
        <taxon>Fungi</taxon>
        <taxon>Dikarya</taxon>
        <taxon>Ascomycota</taxon>
        <taxon>Saccharomycotina</taxon>
        <taxon>Saccharomycetes</taxon>
        <taxon>Saccharomycetales</taxon>
        <taxon>Saccharomycetaceae</taxon>
        <taxon>Maudiozyma</taxon>
    </lineage>
</organism>
<dbReference type="PANTHER" id="PTHR35859">
    <property type="entry name" value="NONSELECTIVE CATION CHANNEL PROTEIN"/>
    <property type="match status" value="1"/>
</dbReference>
<evidence type="ECO:0000313" key="6">
    <source>
        <dbReference type="Proteomes" id="UP001377567"/>
    </source>
</evidence>
<feature type="transmembrane region" description="Helical" evidence="2">
    <location>
        <begin position="374"/>
        <end position="392"/>
    </location>
</feature>
<dbReference type="AlphaFoldDB" id="A0AAV5RZ56"/>
<evidence type="ECO:0000313" key="5">
    <source>
        <dbReference type="EMBL" id="GMM56705.1"/>
    </source>
</evidence>
<gene>
    <name evidence="5" type="ORF">DAKH74_033210</name>
</gene>
<comment type="caution">
    <text evidence="5">The sequence shown here is derived from an EMBL/GenBank/DDBJ whole genome shotgun (WGS) entry which is preliminary data.</text>
</comment>
<keyword evidence="2" id="KW-1133">Transmembrane helix</keyword>
<proteinExistence type="predicted"/>
<keyword evidence="2" id="KW-0472">Membrane</keyword>
<feature type="transmembrane region" description="Helical" evidence="2">
    <location>
        <begin position="272"/>
        <end position="293"/>
    </location>
</feature>
<dbReference type="Pfam" id="PF23190">
    <property type="entry name" value="LHD_TRPY1"/>
    <property type="match status" value="1"/>
</dbReference>
<name>A0AAV5RZ56_MAUHU</name>
<sequence length="666" mass="76079">MVGSVALPYSNSCGFYNGEREPEGSTPSPRQVLRIAINLKYLIDRLVTEEVCEEDVMKEDGAVVDGKFLKLAYTACGGDQDDPRSHRKYQAVLLYALLNVSSWYQGIKEADLQQARISETRALVAQRLCQMVIDKEEKRDLHFLFGHMLLRRYSIYELDDESEAANVVELATDLHFTAVVSTGGYQRCLRWLWIGWITQCPGDPNQYIIDRVVASTEIWDHFTPGRIRTPAYQNVLNIVFSLVFLLLYTIVVNGNDTGHVEPLNKWEYVFYIFTYGNVLDELIKFYYIGYAYFQFWNCFNDTLYILIMASMVFRVASVCSSASSATVESYDLLSYRLLSCASPLAWSRLLLYLESQKFIGIMIIVVKHMMKESFIFFFLLILLLLGFLQGFIGLDLSDGELDITWPIVSNLLATIIGNGDFSVFEHFASPYAGILFYCYSFIISVILLNILIALYANAYQQVVDNADDEYMCLMSQKTLRFIRAPDEDVYVPPLNVIEVVMYPLLFLLPPGYRSAVKTGVMTVMYSPMLLVCSILEVREARRIKYNRLRGMPDDSNQTDSIWDLTDGYVEDAKNIILNRENIGIRATELKNNRSLAIQRREENNDPTFSVSNAWYLAIEKREGKKGDKEADLAAVVAKQSTQIERLSTQVEELTALVKKLALKEEE</sequence>
<dbReference type="InterPro" id="IPR056336">
    <property type="entry name" value="YVC1_C"/>
</dbReference>
<accession>A0AAV5RZ56</accession>
<dbReference type="Pfam" id="PF23317">
    <property type="entry name" value="YVC1_C"/>
    <property type="match status" value="1"/>
</dbReference>
<dbReference type="Proteomes" id="UP001377567">
    <property type="component" value="Unassembled WGS sequence"/>
</dbReference>
<evidence type="ECO:0000259" key="4">
    <source>
        <dbReference type="Pfam" id="PF23317"/>
    </source>
</evidence>
<feature type="transmembrane region" description="Helical" evidence="2">
    <location>
        <begin position="235"/>
        <end position="252"/>
    </location>
</feature>
<dbReference type="EMBL" id="BTGD01000010">
    <property type="protein sequence ID" value="GMM56705.1"/>
    <property type="molecule type" value="Genomic_DNA"/>
</dbReference>
<evidence type="ECO:0000256" key="2">
    <source>
        <dbReference type="SAM" id="Phobius"/>
    </source>
</evidence>
<reference evidence="5 6" key="1">
    <citation type="journal article" date="2023" name="Elife">
        <title>Identification of key yeast species and microbe-microbe interactions impacting larval growth of Drosophila in the wild.</title>
        <authorList>
            <person name="Mure A."/>
            <person name="Sugiura Y."/>
            <person name="Maeda R."/>
            <person name="Honda K."/>
            <person name="Sakurai N."/>
            <person name="Takahashi Y."/>
            <person name="Watada M."/>
            <person name="Katoh T."/>
            <person name="Gotoh A."/>
            <person name="Gotoh Y."/>
            <person name="Taniguchi I."/>
            <person name="Nakamura K."/>
            <person name="Hayashi T."/>
            <person name="Katayama T."/>
            <person name="Uemura T."/>
            <person name="Hattori Y."/>
        </authorList>
    </citation>
    <scope>NUCLEOTIDE SEQUENCE [LARGE SCALE GENOMIC DNA]</scope>
    <source>
        <strain evidence="5 6">KH-74</strain>
    </source>
</reference>
<protein>
    <submittedName>
        <fullName evidence="5">Yvc1 protein</fullName>
    </submittedName>
</protein>
<keyword evidence="2" id="KW-0812">Transmembrane</keyword>
<feature type="transmembrane region" description="Helical" evidence="2">
    <location>
        <begin position="489"/>
        <end position="508"/>
    </location>
</feature>
<dbReference type="InterPro" id="IPR056337">
    <property type="entry name" value="LHD_YVC1"/>
</dbReference>
<feature type="coiled-coil region" evidence="1">
    <location>
        <begin position="636"/>
        <end position="663"/>
    </location>
</feature>
<feature type="domain" description="Calcium channel YVC1-like C-terminal transmembrane" evidence="4">
    <location>
        <begin position="264"/>
        <end position="534"/>
    </location>
</feature>
<dbReference type="InterPro" id="IPR052971">
    <property type="entry name" value="TRP_calcium_channel"/>
</dbReference>
<feature type="transmembrane region" description="Helical" evidence="2">
    <location>
        <begin position="520"/>
        <end position="537"/>
    </location>
</feature>